<organism evidence="2 3">
    <name type="scientific">Streptomyces spectabilis</name>
    <dbReference type="NCBI Taxonomy" id="68270"/>
    <lineage>
        <taxon>Bacteria</taxon>
        <taxon>Bacillati</taxon>
        <taxon>Actinomycetota</taxon>
        <taxon>Actinomycetes</taxon>
        <taxon>Kitasatosporales</taxon>
        <taxon>Streptomycetaceae</taxon>
        <taxon>Streptomyces</taxon>
    </lineage>
</organism>
<feature type="chain" id="PRO_5038567897" evidence="1">
    <location>
        <begin position="25"/>
        <end position="115"/>
    </location>
</feature>
<proteinExistence type="predicted"/>
<evidence type="ECO:0000256" key="1">
    <source>
        <dbReference type="SAM" id="SignalP"/>
    </source>
</evidence>
<evidence type="ECO:0000313" key="2">
    <source>
        <dbReference type="EMBL" id="QDQ12367.1"/>
    </source>
</evidence>
<dbReference type="AlphaFoldDB" id="A0A516R9N6"/>
<gene>
    <name evidence="2" type="ORF">FH965_18815</name>
</gene>
<keyword evidence="1" id="KW-0732">Signal</keyword>
<dbReference type="EMBL" id="CP040916">
    <property type="protein sequence ID" value="QDQ12367.1"/>
    <property type="molecule type" value="Genomic_DNA"/>
</dbReference>
<sequence>MRLRHAVGAALGALVLTVTPPASAHAANGFFSYRYGLPGAQTTGFMQDPTSLHCTDIPEIEGHPLQNGFSPENRTDEDVFLFLGEDCTGARTTPKAGTSAGPLRVFKSVHFDNGS</sequence>
<name>A0A516R9N6_STRST</name>
<reference evidence="2 3" key="1">
    <citation type="journal article" date="2019" name="J. Ind. Microbiol. Biotechnol.">
        <title>The complete genomic sequence of Streptomyces spectabilis NRRL-2792 and identification of secondary metabolite biosynthetic gene clusters.</title>
        <authorList>
            <person name="Sinha A."/>
            <person name="Phillips-Salemka S."/>
            <person name="Niraula T.A."/>
            <person name="Short K.A."/>
            <person name="Niraula N.P."/>
        </authorList>
    </citation>
    <scope>NUCLEOTIDE SEQUENCE [LARGE SCALE GENOMIC DNA]</scope>
    <source>
        <strain evidence="2 3">NRRL 2792</strain>
    </source>
</reference>
<accession>A0A516R9N6</accession>
<protein>
    <submittedName>
        <fullName evidence="2">Uncharacterized protein</fullName>
    </submittedName>
</protein>
<dbReference type="Proteomes" id="UP000316806">
    <property type="component" value="Chromosome"/>
</dbReference>
<feature type="signal peptide" evidence="1">
    <location>
        <begin position="1"/>
        <end position="24"/>
    </location>
</feature>
<dbReference type="RefSeq" id="WP_144004222.1">
    <property type="nucleotide sequence ID" value="NZ_CP040916.1"/>
</dbReference>
<evidence type="ECO:0000313" key="3">
    <source>
        <dbReference type="Proteomes" id="UP000316806"/>
    </source>
</evidence>